<feature type="signal peptide" evidence="1">
    <location>
        <begin position="1"/>
        <end position="23"/>
    </location>
</feature>
<dbReference type="PROSITE" id="PS51257">
    <property type="entry name" value="PROKAR_LIPOPROTEIN"/>
    <property type="match status" value="1"/>
</dbReference>
<evidence type="ECO:0000313" key="2">
    <source>
        <dbReference type="EMBL" id="TDQ33780.1"/>
    </source>
</evidence>
<proteinExistence type="predicted"/>
<keyword evidence="3" id="KW-1185">Reference proteome</keyword>
<sequence>MRKILIICLTTLVLMLVSCSHTVYTSKMDWLPSVKESDEILLYDRVDQRLITYNTKTYSIVEKNDTLNYFQFDFKTPDASIYTTGHSIENNYKIIQKNGNETTVLLSMEPLEAIFPLALKDENKAFFIKSYYDEEGSELYNQRAIVEMDLEKKQLKKLSNTEGLLTTFGVYHKDQLYFTTYIGEDDSYNLYRIDGSNLQNVPELVFEKLETPEVYVSGDQLWLSNKNSIYYDEKTLPKGNFNYFYRGKLIQINANSSEDLVLNIIDVNSEVKEETIERIVDFKVEGKTMTVYTHDGIQSIELN</sequence>
<keyword evidence="1" id="KW-0732">Signal</keyword>
<dbReference type="EMBL" id="SNYJ01000028">
    <property type="protein sequence ID" value="TDQ33780.1"/>
    <property type="molecule type" value="Genomic_DNA"/>
</dbReference>
<dbReference type="Proteomes" id="UP000295632">
    <property type="component" value="Unassembled WGS sequence"/>
</dbReference>
<evidence type="ECO:0000313" key="3">
    <source>
        <dbReference type="Proteomes" id="UP000295632"/>
    </source>
</evidence>
<gene>
    <name evidence="2" type="ORF">EV213_12812</name>
</gene>
<comment type="caution">
    <text evidence="2">The sequence shown here is derived from an EMBL/GenBank/DDBJ whole genome shotgun (WGS) entry which is preliminary data.</text>
</comment>
<evidence type="ECO:0008006" key="4">
    <source>
        <dbReference type="Google" id="ProtNLM"/>
    </source>
</evidence>
<evidence type="ECO:0000256" key="1">
    <source>
        <dbReference type="SAM" id="SignalP"/>
    </source>
</evidence>
<protein>
    <recommendedName>
        <fullName evidence="4">Lipoprotein</fullName>
    </recommendedName>
</protein>
<accession>A0A4R6TSE1</accession>
<dbReference type="AlphaFoldDB" id="A0A4R6TSE1"/>
<name>A0A4R6TSE1_9BACI</name>
<organism evidence="2 3">
    <name type="scientific">Aureibacillus halotolerans</name>
    <dbReference type="NCBI Taxonomy" id="1508390"/>
    <lineage>
        <taxon>Bacteria</taxon>
        <taxon>Bacillati</taxon>
        <taxon>Bacillota</taxon>
        <taxon>Bacilli</taxon>
        <taxon>Bacillales</taxon>
        <taxon>Bacillaceae</taxon>
        <taxon>Aureibacillus</taxon>
    </lineage>
</organism>
<dbReference type="RefSeq" id="WP_133582280.1">
    <property type="nucleotide sequence ID" value="NZ_SNYJ01000028.1"/>
</dbReference>
<feature type="chain" id="PRO_5038567734" description="Lipoprotein" evidence="1">
    <location>
        <begin position="24"/>
        <end position="303"/>
    </location>
</feature>
<reference evidence="2 3" key="1">
    <citation type="submission" date="2019-03" db="EMBL/GenBank/DDBJ databases">
        <title>Genomic Encyclopedia of Type Strains, Phase IV (KMG-IV): sequencing the most valuable type-strain genomes for metagenomic binning, comparative biology and taxonomic classification.</title>
        <authorList>
            <person name="Goeker M."/>
        </authorList>
    </citation>
    <scope>NUCLEOTIDE SEQUENCE [LARGE SCALE GENOMIC DNA]</scope>
    <source>
        <strain evidence="2 3">DSM 28697</strain>
    </source>
</reference>